<feature type="compositionally biased region" description="Low complexity" evidence="1">
    <location>
        <begin position="381"/>
        <end position="452"/>
    </location>
</feature>
<gene>
    <name evidence="2" type="ORF">D9611_005551</name>
</gene>
<organism evidence="2 3">
    <name type="scientific">Ephemerocybe angulata</name>
    <dbReference type="NCBI Taxonomy" id="980116"/>
    <lineage>
        <taxon>Eukaryota</taxon>
        <taxon>Fungi</taxon>
        <taxon>Dikarya</taxon>
        <taxon>Basidiomycota</taxon>
        <taxon>Agaricomycotina</taxon>
        <taxon>Agaricomycetes</taxon>
        <taxon>Agaricomycetidae</taxon>
        <taxon>Agaricales</taxon>
        <taxon>Agaricineae</taxon>
        <taxon>Psathyrellaceae</taxon>
        <taxon>Ephemerocybe</taxon>
    </lineage>
</organism>
<protein>
    <submittedName>
        <fullName evidence="2">Uncharacterized protein</fullName>
    </submittedName>
</protein>
<dbReference type="Proteomes" id="UP000541558">
    <property type="component" value="Unassembled WGS sequence"/>
</dbReference>
<feature type="compositionally biased region" description="Polar residues" evidence="1">
    <location>
        <begin position="212"/>
        <end position="230"/>
    </location>
</feature>
<feature type="region of interest" description="Disordered" evidence="1">
    <location>
        <begin position="598"/>
        <end position="617"/>
    </location>
</feature>
<feature type="region of interest" description="Disordered" evidence="1">
    <location>
        <begin position="1"/>
        <end position="63"/>
    </location>
</feature>
<feature type="compositionally biased region" description="Low complexity" evidence="1">
    <location>
        <begin position="339"/>
        <end position="351"/>
    </location>
</feature>
<dbReference type="OrthoDB" id="3270558at2759"/>
<evidence type="ECO:0000313" key="2">
    <source>
        <dbReference type="EMBL" id="KAF5323591.1"/>
    </source>
</evidence>
<proteinExistence type="predicted"/>
<evidence type="ECO:0000256" key="1">
    <source>
        <dbReference type="SAM" id="MobiDB-lite"/>
    </source>
</evidence>
<dbReference type="AlphaFoldDB" id="A0A8H5F4R2"/>
<sequence length="823" mass="91549">MNRGRSRQVSQTAIARKASHERRAPPSTSSSPPSCSSSSSSSSSSMSPHDDYARSPSPPPTLEDQVHIAYAQDNFHLAKILLLRLKGIEVTGDNDPRIAEVQDEDFDYCFAPNGGLVLDERDEKALQEMQRLEMQRLEERQRLDRLYRCGQKWTNEKRRMREERAMVLRHKETVRAEEEERRRLKEQEERAKRARFRPTEARVLQLRPGPRNQRQVSYTSRRRQPCNSSDTDSDEERQSSFLYDYMIVPPMTPSSRRHQPTSPLVPKPTQRKPIYDDSRAVTFTEVLGSMQGPLFPLTNEERSRRPQSPAVSKARSRSRSKGPGKLSRSQVRRRKQSELFESLLAPPSSSEEVWRRSEKGKGKVTARPRITPGVCSECRRSSSSSSSEVSSPTSSAASSRPSSWLSFGSTASTSSSATTVSPSPSPRSSWFKSPPTSASSSTSPSRRGSWLSTTLVTPPLPIETRIREDDNQCKCHLTAVNLCDTPLSFDLTIPTPVRAKPYSTSLESLIRRRSRTVSAPSVTTALLSNVSQSVSASVTQLVGFAKGFQQAYVTAAMFSVAAACDGDRWEDREVAYEYDRERGVRIVRVVRSSGDVYESKRESANGSAKKRGKRPGYRVSPKDVAKFLDVQSCSSCTAALKGSESESVVDQDDPNQEEVGACVHVRRTPALSKFFDIPLGSPYAPRDGPPSTVLPNPLPYQLHFKPVPTPSRSPFRFNAFSHLHTTYPEQGPVVVVDLRSQCANGTIRGVSWRVRSVANPAYLRLKALANVVVKSNMRWEGRGREMGLGGGRERLVAVAYENVGCSKLSMPPTPSLGAGHARW</sequence>
<feature type="compositionally biased region" description="Basic and acidic residues" evidence="1">
    <location>
        <begin position="352"/>
        <end position="361"/>
    </location>
</feature>
<feature type="region of interest" description="Disordered" evidence="1">
    <location>
        <begin position="291"/>
        <end position="454"/>
    </location>
</feature>
<name>A0A8H5F4R2_9AGAR</name>
<dbReference type="PANTHER" id="PTHR24216">
    <property type="entry name" value="PAXILLIN-RELATED"/>
    <property type="match status" value="1"/>
</dbReference>
<evidence type="ECO:0000313" key="3">
    <source>
        <dbReference type="Proteomes" id="UP000541558"/>
    </source>
</evidence>
<accession>A0A8H5F4R2</accession>
<comment type="caution">
    <text evidence="2">The sequence shown here is derived from an EMBL/GenBank/DDBJ whole genome shotgun (WGS) entry which is preliminary data.</text>
</comment>
<feature type="region of interest" description="Disordered" evidence="1">
    <location>
        <begin position="174"/>
        <end position="276"/>
    </location>
</feature>
<keyword evidence="3" id="KW-1185">Reference proteome</keyword>
<dbReference type="EMBL" id="JAACJK010000166">
    <property type="protein sequence ID" value="KAF5323591.1"/>
    <property type="molecule type" value="Genomic_DNA"/>
</dbReference>
<reference evidence="2 3" key="1">
    <citation type="journal article" date="2020" name="ISME J.">
        <title>Uncovering the hidden diversity of litter-decomposition mechanisms in mushroom-forming fungi.</title>
        <authorList>
            <person name="Floudas D."/>
            <person name="Bentzer J."/>
            <person name="Ahren D."/>
            <person name="Johansson T."/>
            <person name="Persson P."/>
            <person name="Tunlid A."/>
        </authorList>
    </citation>
    <scope>NUCLEOTIDE SEQUENCE [LARGE SCALE GENOMIC DNA]</scope>
    <source>
        <strain evidence="2 3">CBS 175.51</strain>
    </source>
</reference>
<feature type="compositionally biased region" description="Basic and acidic residues" evidence="1">
    <location>
        <begin position="174"/>
        <end position="191"/>
    </location>
</feature>
<feature type="compositionally biased region" description="Low complexity" evidence="1">
    <location>
        <begin position="25"/>
        <end position="47"/>
    </location>
</feature>